<organism evidence="1 2">
    <name type="scientific">Nibea albiflora</name>
    <name type="common">Yellow drum</name>
    <name type="synonym">Corvina albiflora</name>
    <dbReference type="NCBI Taxonomy" id="240163"/>
    <lineage>
        <taxon>Eukaryota</taxon>
        <taxon>Metazoa</taxon>
        <taxon>Chordata</taxon>
        <taxon>Craniata</taxon>
        <taxon>Vertebrata</taxon>
        <taxon>Euteleostomi</taxon>
        <taxon>Actinopterygii</taxon>
        <taxon>Neopterygii</taxon>
        <taxon>Teleostei</taxon>
        <taxon>Neoteleostei</taxon>
        <taxon>Acanthomorphata</taxon>
        <taxon>Eupercaria</taxon>
        <taxon>Sciaenidae</taxon>
        <taxon>Nibea</taxon>
    </lineage>
</organism>
<dbReference type="EMBL" id="CM024803">
    <property type="protein sequence ID" value="KAG8010775.1"/>
    <property type="molecule type" value="Genomic_DNA"/>
</dbReference>
<dbReference type="Proteomes" id="UP000805704">
    <property type="component" value="Chromosome 15"/>
</dbReference>
<keyword evidence="1" id="KW-0418">Kinase</keyword>
<gene>
    <name evidence="1" type="primary">ALPK2</name>
    <name evidence="1" type="ORF">GBF38_009980</name>
</gene>
<comment type="caution">
    <text evidence="1">The sequence shown here is derived from an EMBL/GenBank/DDBJ whole genome shotgun (WGS) entry which is preliminary data.</text>
</comment>
<reference evidence="1" key="1">
    <citation type="submission" date="2020-04" db="EMBL/GenBank/DDBJ databases">
        <title>A chromosome-scale assembly and high-density genetic map of the yellow drum (Nibea albiflora) genome.</title>
        <authorList>
            <person name="Xu D."/>
            <person name="Zhang W."/>
            <person name="Chen R."/>
            <person name="Tan P."/>
            <person name="Wang L."/>
            <person name="Song H."/>
            <person name="Tian L."/>
            <person name="Zhu Q."/>
            <person name="Wang B."/>
        </authorList>
    </citation>
    <scope>NUCLEOTIDE SEQUENCE</scope>
    <source>
        <strain evidence="1">ZJHYS-2018</strain>
    </source>
</reference>
<protein>
    <submittedName>
        <fullName evidence="1">Alpha-protein kinase 2</fullName>
    </submittedName>
</protein>
<name>A0ACB7F8H2_NIBAL</name>
<evidence type="ECO:0000313" key="2">
    <source>
        <dbReference type="Proteomes" id="UP000805704"/>
    </source>
</evidence>
<accession>A0ACB7F8H2</accession>
<proteinExistence type="predicted"/>
<sequence length="1376" mass="150077">MDLSLLCTDDQTRPPPALTGGQTGDLNSFPLLHSPTENTLSAYQAGAEAVSDLSDPADESTETLSNISPSQEKSTDSSGCLKPLSSSYNMSECLALCPEPAPKDEFRVCSYFGPSEPVLPLLPALSFSLIQQNSTPQPFQAMSSTSEVLMEPSVTEPLSSYSFSSDHPQTTYLLRSLSHQSDSLESDTAIAPVSDLYIFESETQDFILNPNVDPEEIKCPEYWPLSQTRVENADPDCNTHVLVCDSENVVTQCHHGPGEEQAMLDYESDVSRHTRPPAVDVCEAGLVSVNDARQRKAEVTDLTSQPRRSDSPIELWLDACQYLASEDTEDRSVLDKTGYSVTQGGLTTTSDLSFSPGETQESSYNPDGSEEIGWPGDDTIGWGPPVERWSSVDSWATALSDWTGFITAPPEDFTAAFTEIGAEIDALTQALAEVNAHTDTETSKEREGQGPAVLAQSQPPMGVQDQPLKAQNMPKSSVLAGQSCLSSVESLCDSPSSAQGGCLATQSSQAEHSPRLTYQRSSMGSSGATVVSLDVIPGSTSSAGLDRSLFGGFVESFGTDIFIRSEEDPIILNIIEDTDLEEQNASAGLITKKPLADGLREVTNEYSISQLGTPADSNVHINVHAHVSAEPLPDFDGACQLEPQRGSPKFIMPIASLGIDSSHICWTSSSLEGDQICDKRSLNDNRNLSSDHVQPCTLWPTSDGITCSESDEEFIHDKENTIESSEKGQLDSDTADRSITARKTTIEEINDLSRELSDLSVVRSDHLFISEKNRVAVITLDLDDPFVSRAAKPIATAVKSEKAELNQERADKMPHKTHKSTSDKTRSKKDKSGGHHYGAQASKKQENLSHHVSAQQVCKQQETHPLTGKNHTSENAPAGLEDKEAKLVTETGVTTEKALSKPHGKKKKKHGQSATGGKSVVEPLAEVENGAKAKTARGRIDMFEAKLGAKSQKDGDQTHGAEKTPQQPEAKASQGEEHKKNTGPLNDDIIKRRRLSEDKFGKFGKIVNALESKLPKPDVSIQAKGEEPKVDAGATRKKAYSEVVKQTAPPKEGDESRVSLNISNASHKDLGKYRCQLTSLHGSVTLEYILTYEVLSEIVIPPSPTTTSSAPLEVECEEEDIHCSRLMFKEDFLSDQYFGENQPASIITQKVHFGEGMHRRAFRTKLNMGQIPLLLPGHPCVLKVHNAISYGTKNNDELIEKNFNLAVEECQVQNTAREYIKAYTVAAQSVETFGEIPEIIPIYLVHRPSNDIPYATLEEELIGDFVKYSVKDGKEINLMRRDSEAGQKCCAFQHWVYHNTDGNLLVTDMQGFKGNCATSFIEQFKALHQCNRYCEILGLKSLQPKAKKPAPKPKPQPQPPAAPKKKTFGPTVKAKS</sequence>
<keyword evidence="2" id="KW-1185">Reference proteome</keyword>
<keyword evidence="1" id="KW-0808">Transferase</keyword>
<evidence type="ECO:0000313" key="1">
    <source>
        <dbReference type="EMBL" id="KAG8010775.1"/>
    </source>
</evidence>